<gene>
    <name evidence="1" type="ORF">H5P28_10255</name>
</gene>
<organism evidence="1 2">
    <name type="scientific">Ruficoccus amylovorans</name>
    <dbReference type="NCBI Taxonomy" id="1804625"/>
    <lineage>
        <taxon>Bacteria</taxon>
        <taxon>Pseudomonadati</taxon>
        <taxon>Verrucomicrobiota</taxon>
        <taxon>Opitutia</taxon>
        <taxon>Puniceicoccales</taxon>
        <taxon>Cerasicoccaceae</taxon>
        <taxon>Ruficoccus</taxon>
    </lineage>
</organism>
<comment type="caution">
    <text evidence="1">The sequence shown here is derived from an EMBL/GenBank/DDBJ whole genome shotgun (WGS) entry which is preliminary data.</text>
</comment>
<keyword evidence="2" id="KW-1185">Reference proteome</keyword>
<sequence>MAQEKLPDITPQADVDENLFLVRVLESLYSQWPSYASDPDEFTAESAELRKEAVRFRQHIQRHDELDKALGARFTDFIAALDAYTDFLANISVIKAEAAKRQQQDSFQSGYEGGYAGAASFSTLTNSGYDTGDAAVISLVIGGLVYAADAWNRSNESDEAQKRAVDAEARRIGDRYLASLTQAQATARTLAKKHGWAPSEIGWELSDEEAQVVTRLLETNDWSALVRVLERQTSLRPRDAITHLSLSYFKALAFAEDSDILGNTARDLYATASLVPADGVYDDYRIACVSLAALIASQARLVEFQNGQAVSQSTANGQLAVSLWKKLLAMSPSDPTGEIREALAFALMGVNSLGEALQYANDVLRLREIDPQFCYNYACLLSRAGALENSLRWLDASIRQGYSHVAWAWEDPDLQRVRIAYSKEFAELLTPRWSWTVTDDWVWDDVTLSNESHFPLSNIEFSITLNKGARQETRKLTCRYLEPGKTKTWVDVVRGVEGVWDSSSTASLLCDQNRALEGANQNADPVSDGWHPPLKYP</sequence>
<dbReference type="Proteomes" id="UP000546464">
    <property type="component" value="Unassembled WGS sequence"/>
</dbReference>
<evidence type="ECO:0000313" key="2">
    <source>
        <dbReference type="Proteomes" id="UP000546464"/>
    </source>
</evidence>
<dbReference type="RefSeq" id="WP_185675613.1">
    <property type="nucleotide sequence ID" value="NZ_JACHVB010000030.1"/>
</dbReference>
<proteinExistence type="predicted"/>
<dbReference type="InterPro" id="IPR011990">
    <property type="entry name" value="TPR-like_helical_dom_sf"/>
</dbReference>
<dbReference type="EMBL" id="JACHVB010000030">
    <property type="protein sequence ID" value="MBC2594641.1"/>
    <property type="molecule type" value="Genomic_DNA"/>
</dbReference>
<dbReference type="NCBIfam" id="NF047558">
    <property type="entry name" value="TPR_END_plus"/>
    <property type="match status" value="1"/>
</dbReference>
<protein>
    <recommendedName>
        <fullName evidence="3">Tetratricopeptide repeat protein</fullName>
    </recommendedName>
</protein>
<reference evidence="1 2" key="1">
    <citation type="submission" date="2020-07" db="EMBL/GenBank/DDBJ databases">
        <authorList>
            <person name="Feng X."/>
        </authorList>
    </citation>
    <scope>NUCLEOTIDE SEQUENCE [LARGE SCALE GENOMIC DNA]</scope>
    <source>
        <strain evidence="1 2">JCM31066</strain>
    </source>
</reference>
<accession>A0A842HHC6</accession>
<evidence type="ECO:0008006" key="3">
    <source>
        <dbReference type="Google" id="ProtNLM"/>
    </source>
</evidence>
<dbReference type="Gene3D" id="1.25.40.10">
    <property type="entry name" value="Tetratricopeptide repeat domain"/>
    <property type="match status" value="1"/>
</dbReference>
<name>A0A842HHC6_9BACT</name>
<dbReference type="SUPFAM" id="SSF48452">
    <property type="entry name" value="TPR-like"/>
    <property type="match status" value="1"/>
</dbReference>
<evidence type="ECO:0000313" key="1">
    <source>
        <dbReference type="EMBL" id="MBC2594641.1"/>
    </source>
</evidence>
<dbReference type="AlphaFoldDB" id="A0A842HHC6"/>